<accession>A0A0E9TXL4</accession>
<proteinExistence type="predicted"/>
<reference evidence="1" key="2">
    <citation type="journal article" date="2015" name="Fish Shellfish Immunol.">
        <title>Early steps in the European eel (Anguilla anguilla)-Vibrio vulnificus interaction in the gills: Role of the RtxA13 toxin.</title>
        <authorList>
            <person name="Callol A."/>
            <person name="Pajuelo D."/>
            <person name="Ebbesson L."/>
            <person name="Teles M."/>
            <person name="MacKenzie S."/>
            <person name="Amaro C."/>
        </authorList>
    </citation>
    <scope>NUCLEOTIDE SEQUENCE</scope>
</reference>
<name>A0A0E9TXL4_ANGAN</name>
<reference evidence="1" key="1">
    <citation type="submission" date="2014-11" db="EMBL/GenBank/DDBJ databases">
        <authorList>
            <person name="Amaro Gonzalez C."/>
        </authorList>
    </citation>
    <scope>NUCLEOTIDE SEQUENCE</scope>
</reference>
<dbReference type="EMBL" id="GBXM01050321">
    <property type="protein sequence ID" value="JAH58256.1"/>
    <property type="molecule type" value="Transcribed_RNA"/>
</dbReference>
<evidence type="ECO:0000313" key="1">
    <source>
        <dbReference type="EMBL" id="JAH58256.1"/>
    </source>
</evidence>
<protein>
    <submittedName>
        <fullName evidence="1">Uncharacterized protein</fullName>
    </submittedName>
</protein>
<dbReference type="AlphaFoldDB" id="A0A0E9TXL4"/>
<sequence length="18" mass="2164">MIESNTYLTRKGVKTYMQ</sequence>
<organism evidence="1">
    <name type="scientific">Anguilla anguilla</name>
    <name type="common">European freshwater eel</name>
    <name type="synonym">Muraena anguilla</name>
    <dbReference type="NCBI Taxonomy" id="7936"/>
    <lineage>
        <taxon>Eukaryota</taxon>
        <taxon>Metazoa</taxon>
        <taxon>Chordata</taxon>
        <taxon>Craniata</taxon>
        <taxon>Vertebrata</taxon>
        <taxon>Euteleostomi</taxon>
        <taxon>Actinopterygii</taxon>
        <taxon>Neopterygii</taxon>
        <taxon>Teleostei</taxon>
        <taxon>Anguilliformes</taxon>
        <taxon>Anguillidae</taxon>
        <taxon>Anguilla</taxon>
    </lineage>
</organism>